<feature type="active site" description="Proton donor/acceptor" evidence="8">
    <location>
        <position position="306"/>
    </location>
</feature>
<dbReference type="Pfam" id="PF00246">
    <property type="entry name" value="Peptidase_M14"/>
    <property type="match status" value="3"/>
</dbReference>
<dbReference type="PANTHER" id="PTHR11532">
    <property type="entry name" value="PROTEASE M14 CARBOXYPEPTIDASE"/>
    <property type="match status" value="1"/>
</dbReference>
<dbReference type="SMART" id="SM00631">
    <property type="entry name" value="Zn_pept"/>
    <property type="match status" value="2"/>
</dbReference>
<evidence type="ECO:0000256" key="2">
    <source>
        <dbReference type="ARBA" id="ARBA00005988"/>
    </source>
</evidence>
<keyword evidence="6" id="KW-0862">Zinc</keyword>
<keyword evidence="4" id="KW-0479">Metal-binding</keyword>
<proteinExistence type="inferred from homology"/>
<evidence type="ECO:0000256" key="10">
    <source>
        <dbReference type="SAM" id="Phobius"/>
    </source>
</evidence>
<comment type="caution">
    <text evidence="8">Lacks conserved residue(s) required for the propagation of feature annotation.</text>
</comment>
<keyword evidence="11" id="KW-0732">Signal</keyword>
<evidence type="ECO:0000313" key="13">
    <source>
        <dbReference type="Proteomes" id="UP000695000"/>
    </source>
</evidence>
<dbReference type="CDD" id="cd03868">
    <property type="entry name" value="M14_CPD_I"/>
    <property type="match status" value="1"/>
</dbReference>
<name>A0ABM1MRS0_NICVS</name>
<evidence type="ECO:0000256" key="5">
    <source>
        <dbReference type="ARBA" id="ARBA00022801"/>
    </source>
</evidence>
<feature type="transmembrane region" description="Helical" evidence="10">
    <location>
        <begin position="1323"/>
        <end position="1343"/>
    </location>
</feature>
<feature type="compositionally biased region" description="Acidic residues" evidence="9">
    <location>
        <begin position="1379"/>
        <end position="1398"/>
    </location>
</feature>
<dbReference type="InterPro" id="IPR057246">
    <property type="entry name" value="CARBOXYPEPT_ZN_1"/>
</dbReference>
<evidence type="ECO:0000256" key="1">
    <source>
        <dbReference type="ARBA" id="ARBA00001947"/>
    </source>
</evidence>
<keyword evidence="3 14" id="KW-0121">Carboxypeptidase</keyword>
<dbReference type="SUPFAM" id="SSF53187">
    <property type="entry name" value="Zn-dependent exopeptidases"/>
    <property type="match status" value="3"/>
</dbReference>
<dbReference type="Proteomes" id="UP000695000">
    <property type="component" value="Unplaced"/>
</dbReference>
<dbReference type="PROSITE" id="PS52035">
    <property type="entry name" value="PEPTIDASE_M14"/>
    <property type="match status" value="3"/>
</dbReference>
<evidence type="ECO:0000256" key="4">
    <source>
        <dbReference type="ARBA" id="ARBA00022723"/>
    </source>
</evidence>
<dbReference type="InterPro" id="IPR050753">
    <property type="entry name" value="Peptidase_M14_domain"/>
</dbReference>
<keyword evidence="5" id="KW-0378">Hydrolase</keyword>
<evidence type="ECO:0000313" key="14">
    <source>
        <dbReference type="RefSeq" id="XP_017777270.1"/>
    </source>
</evidence>
<dbReference type="RefSeq" id="XP_017777270.1">
    <property type="nucleotide sequence ID" value="XM_017921781.1"/>
</dbReference>
<dbReference type="GO" id="GO:0004180">
    <property type="term" value="F:carboxypeptidase activity"/>
    <property type="evidence" value="ECO:0007669"/>
    <property type="project" value="UniProtKB-KW"/>
</dbReference>
<feature type="chain" id="PRO_5046685863" evidence="11">
    <location>
        <begin position="21"/>
        <end position="1416"/>
    </location>
</feature>
<dbReference type="PRINTS" id="PR00765">
    <property type="entry name" value="CRBOXYPTASEA"/>
</dbReference>
<dbReference type="CDD" id="cd03858">
    <property type="entry name" value="M14_CP_N-E_like"/>
    <property type="match status" value="1"/>
</dbReference>
<evidence type="ECO:0000256" key="3">
    <source>
        <dbReference type="ARBA" id="ARBA00022645"/>
    </source>
</evidence>
<evidence type="ECO:0000256" key="9">
    <source>
        <dbReference type="SAM" id="MobiDB-lite"/>
    </source>
</evidence>
<dbReference type="InterPro" id="IPR000834">
    <property type="entry name" value="Peptidase_M14"/>
</dbReference>
<organism evidence="13 14">
    <name type="scientific">Nicrophorus vespilloides</name>
    <name type="common">Boreal carrion beetle</name>
    <dbReference type="NCBI Taxonomy" id="110193"/>
    <lineage>
        <taxon>Eukaryota</taxon>
        <taxon>Metazoa</taxon>
        <taxon>Ecdysozoa</taxon>
        <taxon>Arthropoda</taxon>
        <taxon>Hexapoda</taxon>
        <taxon>Insecta</taxon>
        <taxon>Pterygota</taxon>
        <taxon>Neoptera</taxon>
        <taxon>Endopterygota</taxon>
        <taxon>Coleoptera</taxon>
        <taxon>Polyphaga</taxon>
        <taxon>Staphyliniformia</taxon>
        <taxon>Silphidae</taxon>
        <taxon>Nicrophorinae</taxon>
        <taxon>Nicrophorus</taxon>
    </lineage>
</organism>
<feature type="domain" description="Peptidase M14" evidence="12">
    <location>
        <begin position="846"/>
        <end position="1116"/>
    </location>
</feature>
<keyword evidence="10" id="KW-0472">Membrane</keyword>
<feature type="domain" description="Peptidase M14" evidence="12">
    <location>
        <begin position="450"/>
        <end position="744"/>
    </location>
</feature>
<dbReference type="PROSITE" id="PS00133">
    <property type="entry name" value="CARBOXYPEPT_ZN_2"/>
    <property type="match status" value="1"/>
</dbReference>
<dbReference type="InterPro" id="IPR008969">
    <property type="entry name" value="CarboxyPept-like_regulatory"/>
</dbReference>
<feature type="active site" description="Proton donor/acceptor" evidence="8">
    <location>
        <position position="714"/>
    </location>
</feature>
<keyword evidence="3 14" id="KW-0645">Protease</keyword>
<sequence>MKLLYCIPVFVILILRESLSSPVDLSSNNEIEDFLENPKYQKYDELTDLFKQLQKQYPNLAKLISVGRSVKNRELWALEINANVQKERSQLTPMFKYVANMHGDESIGRQLTIYMAQYLLANYGKNERVTKLVNSTDIFLMPSMNPDGFENSEEGMCESKERYVGRQNENNVDLNRDFPDQFDPIRIGTILSGRQPETISLMTWIISRPFVLSGNLHGGAVVASYPYDDSAARRTCCKESASPDNELFKQLALTYAKPHAPMSQGEACPHDKFKDGITNGALWYEVRGGMQDFNYVHSNCFEVTFELSCCKFPLAKVLPREWHLNKESMISFIESVHWGAKGLVTDKSKEPILDADVVVIGINHNVTTSNRGEYWRLLLPGEYQMFATAYGYEPSKPITVTVSKDQTTVQHFILERAVPTKGGAYEEIVNLTRPMFDQYGFMIDPGLEFHHHNYTDMERFLLEYNSTYPNITDLKVIGKSVQGRNLYVFVLGNTPTKHVPGKPEFKYVANMHGNEVVGREMLLLLIKFLCENYMSNDRITKMLNTTRIHIMPSMNPDGYEMSHEGDSDSTIGRSNANNVDLNRNFPDQYVINNFNKVTEPETKAMMDWILSEPFVLSANLHNGALVANYPYDDNPDSNEYIGQANPSPDDNVFKNLAHTYSDAHRKMHLGKPCPLFPKEHFEGGITNGAKWYSVTGGMQDWNYLVAGCMEITLELGCYKFPKAAQLPNYWLDNHDALLSYIEQVHRGVKGFVFSTIGRGIPNAEVYVEGNNHAVRTAKTGDYYRILLPGTYNLTVAARGYESDTQTIVVPENGGQIQVNFTLMRDDPIHWASAYDFGITENQYKPEYHSNSDIYKLLAQLETRYPSSAQFEGGEDYISMTIHSLKITDKIDSSDETKFQVAVIGNLFATQPIGREISVYLARHLLQGYKFGDPNIVSILENTVITIIPVIDVAFEKIWGDYPKFASGINKPDKFICNNISADFREVGKELMGDGIRSGNPQANIVNAFKHLLLDKKFDMMLNFEGGRGGFVYPKSRGPLNVHEKFAQTYLNALKYTQGCENNIAATDGNLTEFIASEYGTAMFTAKVSCCQYPSIENIPFIWREVITPAIKFLSQTRTGVEGTILDSQNRLLTNATVRVEGINVLHQVTPRLAHFKIMLPPGHYILEISNGFEYRPKMLKVDVIEYKMSNCNVTLMMKNGEIKKISESTTRTILDSDGNVIEEIVPGGGFGIAGAGIVGFVRDNLNHPIPNAQILMNDKNLNISSDTNGRYMLKVAPGQYTFKVVADGYEPMVKFTTIDEKQPSLVVFTLVRNEHVWGMPRSVFIIFIVLIMMIIGGIIFCCCKCKNDKEYGLLPQNPNEEFDHVMKDYNKPITRPYFDDDDDDHSDIDNSQEESSEDDIVLLNRKDSWSKTHLIK</sequence>
<feature type="signal peptide" evidence="11">
    <location>
        <begin position="1"/>
        <end position="20"/>
    </location>
</feature>
<dbReference type="CDD" id="cd11308">
    <property type="entry name" value="Peptidase_M14NE-CP-C_like"/>
    <property type="match status" value="2"/>
</dbReference>
<evidence type="ECO:0000256" key="8">
    <source>
        <dbReference type="PROSITE-ProRule" id="PRU01379"/>
    </source>
</evidence>
<keyword evidence="7" id="KW-0325">Glycoprotein</keyword>
<dbReference type="Gene3D" id="2.60.40.1120">
    <property type="entry name" value="Carboxypeptidase-like, regulatory domain"/>
    <property type="match status" value="4"/>
</dbReference>
<accession>A0ABM1MRS0</accession>
<gene>
    <name evidence="14" type="primary">LOC108563176</name>
</gene>
<dbReference type="Pfam" id="PF13620">
    <property type="entry name" value="CarboxypepD_reg"/>
    <property type="match status" value="3"/>
</dbReference>
<dbReference type="InterPro" id="IPR057247">
    <property type="entry name" value="CARBOXYPEPT_ZN_2"/>
</dbReference>
<keyword evidence="13" id="KW-1185">Reference proteome</keyword>
<comment type="cofactor">
    <cofactor evidence="1">
        <name>Zn(2+)</name>
        <dbReference type="ChEBI" id="CHEBI:29105"/>
    </cofactor>
</comment>
<evidence type="ECO:0000256" key="11">
    <source>
        <dbReference type="SAM" id="SignalP"/>
    </source>
</evidence>
<evidence type="ECO:0000259" key="12">
    <source>
        <dbReference type="PROSITE" id="PS52035"/>
    </source>
</evidence>
<evidence type="ECO:0000256" key="6">
    <source>
        <dbReference type="ARBA" id="ARBA00022833"/>
    </source>
</evidence>
<comment type="similarity">
    <text evidence="2 8">Belongs to the peptidase M14 family.</text>
</comment>
<dbReference type="SUPFAM" id="SSF49464">
    <property type="entry name" value="Carboxypeptidase regulatory domain-like"/>
    <property type="match status" value="4"/>
</dbReference>
<dbReference type="Gene3D" id="3.40.630.10">
    <property type="entry name" value="Zn peptidases"/>
    <property type="match status" value="3"/>
</dbReference>
<dbReference type="GeneID" id="108563176"/>
<protein>
    <submittedName>
        <fullName evidence="14">Carboxypeptidase D</fullName>
    </submittedName>
</protein>
<dbReference type="PANTHER" id="PTHR11532:SF62">
    <property type="entry name" value="CARBOXYPEPTIDASE D"/>
    <property type="match status" value="1"/>
</dbReference>
<dbReference type="PROSITE" id="PS00132">
    <property type="entry name" value="CARBOXYPEPT_ZN_1"/>
    <property type="match status" value="2"/>
</dbReference>
<feature type="region of interest" description="Disordered" evidence="9">
    <location>
        <begin position="1375"/>
        <end position="1398"/>
    </location>
</feature>
<reference evidence="14" key="1">
    <citation type="submission" date="2025-08" db="UniProtKB">
        <authorList>
            <consortium name="RefSeq"/>
        </authorList>
    </citation>
    <scope>IDENTIFICATION</scope>
    <source>
        <tissue evidence="14">Whole Larva</tissue>
    </source>
</reference>
<evidence type="ECO:0000256" key="7">
    <source>
        <dbReference type="ARBA" id="ARBA00023180"/>
    </source>
</evidence>
<keyword evidence="10" id="KW-0812">Transmembrane</keyword>
<keyword evidence="10" id="KW-1133">Transmembrane helix</keyword>
<feature type="domain" description="Peptidase M14" evidence="12">
    <location>
        <begin position="39"/>
        <end position="336"/>
    </location>
</feature>